<proteinExistence type="predicted"/>
<gene>
    <name evidence="1" type="ORF">HDA39_000479</name>
</gene>
<comment type="caution">
    <text evidence="1">The sequence shown here is derived from an EMBL/GenBank/DDBJ whole genome shotgun (WGS) entry which is preliminary data.</text>
</comment>
<evidence type="ECO:0008006" key="3">
    <source>
        <dbReference type="Google" id="ProtNLM"/>
    </source>
</evidence>
<dbReference type="Proteomes" id="UP000549971">
    <property type="component" value="Unassembled WGS sequence"/>
</dbReference>
<dbReference type="AlphaFoldDB" id="A0A7W9MS70"/>
<evidence type="ECO:0000313" key="1">
    <source>
        <dbReference type="EMBL" id="MBB5833745.1"/>
    </source>
</evidence>
<dbReference type="EMBL" id="JACHMY010000001">
    <property type="protein sequence ID" value="MBB5833745.1"/>
    <property type="molecule type" value="Genomic_DNA"/>
</dbReference>
<sequence>MPGPTNDARIYLLDADERRTTADGPYVVGPTGERQDLPPLVFAAVQHVLEAMRAGMAVKVSPLRPELPIDEAADAIGMARDDLRAYVTEGAVPFHSTNSVDWVDLATIIAWDNDRRTARAQGVRVLLDESPWNGSDKGRSQARP</sequence>
<accession>A0A7W9MS70</accession>
<name>A0A7W9MS70_9ACTN</name>
<reference evidence="1 2" key="1">
    <citation type="submission" date="2020-08" db="EMBL/GenBank/DDBJ databases">
        <title>Sequencing the genomes of 1000 actinobacteria strains.</title>
        <authorList>
            <person name="Klenk H.-P."/>
        </authorList>
    </citation>
    <scope>NUCLEOTIDE SEQUENCE [LARGE SCALE GENOMIC DNA]</scope>
    <source>
        <strain evidence="1 2">DSM 28967</strain>
    </source>
</reference>
<organism evidence="1 2">
    <name type="scientific">Kribbella italica</name>
    <dbReference type="NCBI Taxonomy" id="1540520"/>
    <lineage>
        <taxon>Bacteria</taxon>
        <taxon>Bacillati</taxon>
        <taxon>Actinomycetota</taxon>
        <taxon>Actinomycetes</taxon>
        <taxon>Propionibacteriales</taxon>
        <taxon>Kribbellaceae</taxon>
        <taxon>Kribbella</taxon>
    </lineage>
</organism>
<protein>
    <recommendedName>
        <fullName evidence="3">DNA-binding protein</fullName>
    </recommendedName>
</protein>
<keyword evidence="2" id="KW-1185">Reference proteome</keyword>
<evidence type="ECO:0000313" key="2">
    <source>
        <dbReference type="Proteomes" id="UP000549971"/>
    </source>
</evidence>
<dbReference type="RefSeq" id="WP_184793600.1">
    <property type="nucleotide sequence ID" value="NZ_JACHMY010000001.1"/>
</dbReference>